<dbReference type="Proteomes" id="UP000620133">
    <property type="component" value="Chromosome"/>
</dbReference>
<dbReference type="GO" id="GO:0004525">
    <property type="term" value="F:ribonuclease III activity"/>
    <property type="evidence" value="ECO:0007669"/>
    <property type="project" value="InterPro"/>
</dbReference>
<comment type="function">
    <text evidence="4">Involved in correct processing of both the 5' and 3' ends of 23S rRNA precursor. Processes 30S rRNA precursor transcript even in absence of ribonuclease 3 (Rnc); Rnc processes 30S rRNA into smaller rRNA precursors.</text>
</comment>
<reference evidence="6" key="1">
    <citation type="submission" date="2021-01" db="EMBL/GenBank/DDBJ databases">
        <title>Draft genome sequence of Acholeplasmataceae bacterium strain Mahy22.</title>
        <authorList>
            <person name="Watanabe M."/>
            <person name="Kojima H."/>
            <person name="Fukui M."/>
        </authorList>
    </citation>
    <scope>NUCLEOTIDE SEQUENCE</scope>
    <source>
        <strain evidence="6">Mahy22</strain>
    </source>
</reference>
<evidence type="ECO:0000256" key="4">
    <source>
        <dbReference type="HAMAP-Rule" id="MF_01468"/>
    </source>
</evidence>
<dbReference type="GO" id="GO:0006364">
    <property type="term" value="P:rRNA processing"/>
    <property type="evidence" value="ECO:0007669"/>
    <property type="project" value="UniProtKB-UniRule"/>
</dbReference>
<keyword evidence="4" id="KW-0698">rRNA processing</keyword>
<dbReference type="EMBL" id="AP024412">
    <property type="protein sequence ID" value="BCR35394.1"/>
    <property type="molecule type" value="Genomic_DNA"/>
</dbReference>
<evidence type="ECO:0000256" key="1">
    <source>
        <dbReference type="ARBA" id="ARBA00022722"/>
    </source>
</evidence>
<keyword evidence="4" id="KW-0699">rRNA-binding</keyword>
<keyword evidence="4" id="KW-0694">RNA-binding</keyword>
<keyword evidence="2 4" id="KW-0255">Endonuclease</keyword>
<keyword evidence="4" id="KW-0460">Magnesium</keyword>
<gene>
    <name evidence="4 6" type="primary">mrnC</name>
    <name evidence="6" type="ORF">MPAN_002870</name>
</gene>
<organism evidence="6 7">
    <name type="scientific">Mariniplasma anaerobium</name>
    <dbReference type="NCBI Taxonomy" id="2735436"/>
    <lineage>
        <taxon>Bacteria</taxon>
        <taxon>Bacillati</taxon>
        <taxon>Mycoplasmatota</taxon>
        <taxon>Mollicutes</taxon>
        <taxon>Acholeplasmatales</taxon>
        <taxon>Acholeplasmataceae</taxon>
        <taxon>Mariniplasma</taxon>
    </lineage>
</organism>
<dbReference type="GO" id="GO:0005737">
    <property type="term" value="C:cytoplasm"/>
    <property type="evidence" value="ECO:0007669"/>
    <property type="project" value="UniProtKB-SubCell"/>
</dbReference>
<dbReference type="InterPro" id="IPR036389">
    <property type="entry name" value="RNase_III_sf"/>
</dbReference>
<dbReference type="Pfam" id="PF00636">
    <property type="entry name" value="Ribonuclease_3"/>
    <property type="match status" value="1"/>
</dbReference>
<comment type="similarity">
    <text evidence="4">Belongs to the MrnC RNase family.</text>
</comment>
<dbReference type="RefSeq" id="WP_176239689.1">
    <property type="nucleotide sequence ID" value="NZ_AP024412.1"/>
</dbReference>
<dbReference type="GO" id="GO:0019843">
    <property type="term" value="F:rRNA binding"/>
    <property type="evidence" value="ECO:0007669"/>
    <property type="project" value="UniProtKB-UniRule"/>
</dbReference>
<comment type="cofactor">
    <cofactor evidence="4">
        <name>Mg(2+)</name>
        <dbReference type="ChEBI" id="CHEBI:18420"/>
    </cofactor>
</comment>
<comment type="subcellular location">
    <subcellularLocation>
        <location evidence="4">Cytoplasm</location>
    </subcellularLocation>
</comment>
<dbReference type="PANTHER" id="PTHR34276:SF1">
    <property type="entry name" value="MINI-RIBONUCLEASE 3"/>
    <property type="match status" value="1"/>
</dbReference>
<comment type="subunit">
    <text evidence="4">Homodimer.</text>
</comment>
<keyword evidence="7" id="KW-1185">Reference proteome</keyword>
<dbReference type="EC" id="3.1.26.-" evidence="4"/>
<keyword evidence="4" id="KW-0963">Cytoplasm</keyword>
<dbReference type="PANTHER" id="PTHR34276">
    <property type="entry name" value="MINI-RIBONUCLEASE 3"/>
    <property type="match status" value="1"/>
</dbReference>
<proteinExistence type="inferred from homology"/>
<dbReference type="HAMAP" id="MF_01468">
    <property type="entry name" value="RNase_Mini_III"/>
    <property type="match status" value="1"/>
</dbReference>
<dbReference type="KEGG" id="manr:MPAN_002870"/>
<protein>
    <recommendedName>
        <fullName evidence="4">Mini-ribonuclease 3</fullName>
        <shortName evidence="4">Mini-3</shortName>
        <shortName evidence="4">Mini-RNase 3</shortName>
        <ecNumber evidence="4">3.1.26.-</ecNumber>
    </recommendedName>
    <alternativeName>
        <fullName evidence="4">Mini-RNase III</fullName>
        <shortName evidence="4">Mini-III</shortName>
    </alternativeName>
</protein>
<evidence type="ECO:0000313" key="7">
    <source>
        <dbReference type="Proteomes" id="UP000620133"/>
    </source>
</evidence>
<evidence type="ECO:0000259" key="5">
    <source>
        <dbReference type="Pfam" id="PF00636"/>
    </source>
</evidence>
<dbReference type="Gene3D" id="1.10.1520.10">
    <property type="entry name" value="Ribonuclease III domain"/>
    <property type="match status" value="1"/>
</dbReference>
<sequence>MNGLTLAYIGDAYYELYIRRYLIDKKITNVNQLHKTAIKYTQGDSQSKIVMSFIETNELNEDELSLYKRGRNASGPGRKNTNAQTYHQATGFESLIGGLYLENLNRCDELIIKAIKLIESGDLNGKNS</sequence>
<feature type="active site" evidence="4">
    <location>
        <position position="11"/>
    </location>
</feature>
<feature type="domain" description="RNase III" evidence="5">
    <location>
        <begin position="5"/>
        <end position="103"/>
    </location>
</feature>
<dbReference type="PIRSF" id="PIRSF005520">
    <property type="entry name" value="UCP005520"/>
    <property type="match status" value="1"/>
</dbReference>
<dbReference type="SUPFAM" id="SSF69065">
    <property type="entry name" value="RNase III domain-like"/>
    <property type="match status" value="1"/>
</dbReference>
<keyword evidence="4" id="KW-0690">Ribosome biogenesis</keyword>
<keyword evidence="1 4" id="KW-0540">Nuclease</keyword>
<dbReference type="AlphaFoldDB" id="A0A7U9TKI1"/>
<accession>A0A7U9TKI1</accession>
<name>A0A7U9TKI1_9MOLU</name>
<keyword evidence="3 4" id="KW-0378">Hydrolase</keyword>
<evidence type="ECO:0000313" key="6">
    <source>
        <dbReference type="EMBL" id="BCR35394.1"/>
    </source>
</evidence>
<dbReference type="InterPro" id="IPR008226">
    <property type="entry name" value="Mini3_fam"/>
</dbReference>
<evidence type="ECO:0000256" key="3">
    <source>
        <dbReference type="ARBA" id="ARBA00022801"/>
    </source>
</evidence>
<dbReference type="InterPro" id="IPR000999">
    <property type="entry name" value="RNase_III_dom"/>
</dbReference>
<evidence type="ECO:0000256" key="2">
    <source>
        <dbReference type="ARBA" id="ARBA00022759"/>
    </source>
</evidence>